<evidence type="ECO:0000256" key="1">
    <source>
        <dbReference type="ARBA" id="ARBA00004651"/>
    </source>
</evidence>
<sequence>MQSHDTEPPLAGNVAPFTAQGMLLGLRKVSVLLPGIVVFAVAFGAAASAKGMSLVETLLMSALVYGGVSQLVAMELWRPEWSWGAIVGLAVVTATVNARSILQGASLQPWFARYPKGLNAFHLFFFTDANWLIGTRYQAEGGRDLGVVVGAGLGLWVVWVLATVPGHMLGALVSDPRRYGIDLVMPIFFAAMIVPLWRGRRAAVPWVVAGMVALLTAKLVDGYAFIIAGSLAGAVTGAFRDDAV</sequence>
<organism evidence="9 10">
    <name type="scientific">Bosea spartocytisi</name>
    <dbReference type="NCBI Taxonomy" id="2773451"/>
    <lineage>
        <taxon>Bacteria</taxon>
        <taxon>Pseudomonadati</taxon>
        <taxon>Pseudomonadota</taxon>
        <taxon>Alphaproteobacteria</taxon>
        <taxon>Hyphomicrobiales</taxon>
        <taxon>Boseaceae</taxon>
        <taxon>Bosea</taxon>
    </lineage>
</organism>
<dbReference type="PANTHER" id="PTHR34979:SF1">
    <property type="entry name" value="INNER MEMBRANE PROTEIN YGAZ"/>
    <property type="match status" value="1"/>
</dbReference>
<keyword evidence="5 8" id="KW-0812">Transmembrane</keyword>
<protein>
    <submittedName>
        <fullName evidence="9">AzlC family ABC transporter permease</fullName>
    </submittedName>
</protein>
<keyword evidence="7 8" id="KW-0472">Membrane</keyword>
<dbReference type="Pfam" id="PF03591">
    <property type="entry name" value="AzlC"/>
    <property type="match status" value="1"/>
</dbReference>
<evidence type="ECO:0000256" key="5">
    <source>
        <dbReference type="ARBA" id="ARBA00022692"/>
    </source>
</evidence>
<evidence type="ECO:0000313" key="9">
    <source>
        <dbReference type="EMBL" id="MBD3847988.1"/>
    </source>
</evidence>
<dbReference type="GO" id="GO:1903785">
    <property type="term" value="P:L-valine transmembrane transport"/>
    <property type="evidence" value="ECO:0007669"/>
    <property type="project" value="TreeGrafter"/>
</dbReference>
<reference evidence="9" key="1">
    <citation type="submission" date="2020-09" db="EMBL/GenBank/DDBJ databases">
        <title>Bosea spartocytisi sp. nov. a root nodule endophyte of Spartocytisus supranubius in the high mountain ecosystem fo the Teide National Park (Canary Islands, Spain).</title>
        <authorList>
            <person name="Pulido-Suarez L."/>
            <person name="Peix A."/>
            <person name="Igual J.M."/>
            <person name="Socas-Perez N."/>
            <person name="Velazquez E."/>
            <person name="Flores-Felix J.D."/>
            <person name="Leon-Barrios M."/>
        </authorList>
    </citation>
    <scope>NUCLEOTIDE SEQUENCE</scope>
    <source>
        <strain evidence="9">SSUT16</strain>
    </source>
</reference>
<keyword evidence="10" id="KW-1185">Reference proteome</keyword>
<feature type="transmembrane region" description="Helical" evidence="8">
    <location>
        <begin position="114"/>
        <end position="133"/>
    </location>
</feature>
<dbReference type="GO" id="GO:0005886">
    <property type="term" value="C:plasma membrane"/>
    <property type="evidence" value="ECO:0007669"/>
    <property type="project" value="UniProtKB-SubCell"/>
</dbReference>
<accession>A0A927EBS0</accession>
<dbReference type="EMBL" id="JACXWY010000014">
    <property type="protein sequence ID" value="MBD3847988.1"/>
    <property type="molecule type" value="Genomic_DNA"/>
</dbReference>
<keyword evidence="4" id="KW-1003">Cell membrane</keyword>
<feature type="transmembrane region" description="Helical" evidence="8">
    <location>
        <begin position="145"/>
        <end position="167"/>
    </location>
</feature>
<evidence type="ECO:0000256" key="7">
    <source>
        <dbReference type="ARBA" id="ARBA00023136"/>
    </source>
</evidence>
<feature type="transmembrane region" description="Helical" evidence="8">
    <location>
        <begin position="179"/>
        <end position="197"/>
    </location>
</feature>
<dbReference type="InterPro" id="IPR011606">
    <property type="entry name" value="Brnchd-chn_aa_trnsp_permease"/>
</dbReference>
<evidence type="ECO:0000313" key="10">
    <source>
        <dbReference type="Proteomes" id="UP000619295"/>
    </source>
</evidence>
<name>A0A927EBS0_9HYPH</name>
<feature type="transmembrane region" description="Helical" evidence="8">
    <location>
        <begin position="29"/>
        <end position="46"/>
    </location>
</feature>
<keyword evidence="3" id="KW-0813">Transport</keyword>
<dbReference type="AlphaFoldDB" id="A0A927EBS0"/>
<evidence type="ECO:0000256" key="2">
    <source>
        <dbReference type="ARBA" id="ARBA00010735"/>
    </source>
</evidence>
<evidence type="ECO:0000256" key="4">
    <source>
        <dbReference type="ARBA" id="ARBA00022475"/>
    </source>
</evidence>
<comment type="subcellular location">
    <subcellularLocation>
        <location evidence="1">Cell membrane</location>
        <topology evidence="1">Multi-pass membrane protein</topology>
    </subcellularLocation>
</comment>
<evidence type="ECO:0000256" key="3">
    <source>
        <dbReference type="ARBA" id="ARBA00022448"/>
    </source>
</evidence>
<dbReference type="Proteomes" id="UP000619295">
    <property type="component" value="Unassembled WGS sequence"/>
</dbReference>
<feature type="transmembrane region" description="Helical" evidence="8">
    <location>
        <begin position="83"/>
        <end position="102"/>
    </location>
</feature>
<comment type="caution">
    <text evidence="9">The sequence shown here is derived from an EMBL/GenBank/DDBJ whole genome shotgun (WGS) entry which is preliminary data.</text>
</comment>
<gene>
    <name evidence="9" type="ORF">IED13_19990</name>
</gene>
<feature type="transmembrane region" description="Helical" evidence="8">
    <location>
        <begin position="203"/>
        <end position="220"/>
    </location>
</feature>
<feature type="transmembrane region" description="Helical" evidence="8">
    <location>
        <begin position="58"/>
        <end position="77"/>
    </location>
</feature>
<comment type="similarity">
    <text evidence="2">Belongs to the AzlC family.</text>
</comment>
<proteinExistence type="inferred from homology"/>
<evidence type="ECO:0000256" key="6">
    <source>
        <dbReference type="ARBA" id="ARBA00022989"/>
    </source>
</evidence>
<evidence type="ECO:0000256" key="8">
    <source>
        <dbReference type="SAM" id="Phobius"/>
    </source>
</evidence>
<dbReference type="RefSeq" id="WP_112763292.1">
    <property type="nucleotide sequence ID" value="NZ_JACXWY010000014.1"/>
</dbReference>
<dbReference type="PANTHER" id="PTHR34979">
    <property type="entry name" value="INNER MEMBRANE PROTEIN YGAZ"/>
    <property type="match status" value="1"/>
</dbReference>
<keyword evidence="6 8" id="KW-1133">Transmembrane helix</keyword>